<dbReference type="InterPro" id="IPR003439">
    <property type="entry name" value="ABC_transporter-like_ATP-bd"/>
</dbReference>
<keyword evidence="3" id="KW-0067">ATP-binding</keyword>
<accession>A0ABS6FGP6</accession>
<keyword evidence="4" id="KW-1185">Reference proteome</keyword>
<keyword evidence="3" id="KW-0547">Nucleotide-binding</keyword>
<evidence type="ECO:0000256" key="1">
    <source>
        <dbReference type="ARBA" id="ARBA00022448"/>
    </source>
</evidence>
<dbReference type="PROSITE" id="PS50893">
    <property type="entry name" value="ABC_TRANSPORTER_2"/>
    <property type="match status" value="1"/>
</dbReference>
<keyword evidence="1" id="KW-0813">Transport</keyword>
<dbReference type="PROSITE" id="PS00211">
    <property type="entry name" value="ABC_TRANSPORTER_1"/>
    <property type="match status" value="1"/>
</dbReference>
<dbReference type="PANTHER" id="PTHR42734:SF4">
    <property type="entry name" value="HIGH-AFFINITY ZINC UPTAKE SYSTEM ATP-BINDING PROTEIN ZNUC"/>
    <property type="match status" value="1"/>
</dbReference>
<dbReference type="GO" id="GO:0005524">
    <property type="term" value="F:ATP binding"/>
    <property type="evidence" value="ECO:0007669"/>
    <property type="project" value="UniProtKB-KW"/>
</dbReference>
<dbReference type="Proteomes" id="UP000783742">
    <property type="component" value="Unassembled WGS sequence"/>
</dbReference>
<dbReference type="EMBL" id="JAHLQO010000004">
    <property type="protein sequence ID" value="MBU5669351.1"/>
    <property type="molecule type" value="Genomic_DNA"/>
</dbReference>
<dbReference type="InterPro" id="IPR050153">
    <property type="entry name" value="Metal_Ion_Import_ABC"/>
</dbReference>
<evidence type="ECO:0000259" key="2">
    <source>
        <dbReference type="PROSITE" id="PS50893"/>
    </source>
</evidence>
<dbReference type="InterPro" id="IPR003593">
    <property type="entry name" value="AAA+_ATPase"/>
</dbReference>
<dbReference type="RefSeq" id="WP_216549511.1">
    <property type="nucleotide sequence ID" value="NZ_JAHLQO010000004.1"/>
</dbReference>
<sequence>MNNKILLEIKDLSFKYNSELVLENINLNVYKGDYVALIGSNGAGKSTLIKLILNQLKPLEGEIKIYTENGYAGIGYVPQLTISSNLEFPITVFELISLGLYPKNKGFRKLDDVDKEKIYSALNLVGMKDFSNNLYTALSGGQRQRVLIAKTLVATPKFLVLDEPMTGIDKDSKKSLFKLLNHINKSHGITILMITHNLEEVEENVNKIYQIKDKKIWEVK</sequence>
<evidence type="ECO:0000313" key="4">
    <source>
        <dbReference type="Proteomes" id="UP000783742"/>
    </source>
</evidence>
<dbReference type="Pfam" id="PF00005">
    <property type="entry name" value="ABC_tran"/>
    <property type="match status" value="1"/>
</dbReference>
<dbReference type="CDD" id="cd03235">
    <property type="entry name" value="ABC_Metallic_Cations"/>
    <property type="match status" value="1"/>
</dbReference>
<reference evidence="3 4" key="1">
    <citation type="submission" date="2021-06" db="EMBL/GenBank/DDBJ databases">
        <authorList>
            <person name="Sun Q."/>
            <person name="Li D."/>
        </authorList>
    </citation>
    <scope>NUCLEOTIDE SEQUENCE [LARGE SCALE GENOMIC DNA]</scope>
    <source>
        <strain evidence="3 4">MSJ-1</strain>
    </source>
</reference>
<comment type="caution">
    <text evidence="3">The sequence shown here is derived from an EMBL/GenBank/DDBJ whole genome shotgun (WGS) entry which is preliminary data.</text>
</comment>
<dbReference type="SMART" id="SM00382">
    <property type="entry name" value="AAA"/>
    <property type="match status" value="1"/>
</dbReference>
<feature type="domain" description="ABC transporter" evidence="2">
    <location>
        <begin position="7"/>
        <end position="219"/>
    </location>
</feature>
<evidence type="ECO:0000313" key="3">
    <source>
        <dbReference type="EMBL" id="MBU5669351.1"/>
    </source>
</evidence>
<gene>
    <name evidence="3" type="ORF">KQI68_05805</name>
</gene>
<protein>
    <submittedName>
        <fullName evidence="3">Metal ABC transporter ATP-binding protein</fullName>
    </submittedName>
</protein>
<proteinExistence type="predicted"/>
<dbReference type="PANTHER" id="PTHR42734">
    <property type="entry name" value="METAL TRANSPORT SYSTEM ATP-BINDING PROTEIN TM_0124-RELATED"/>
    <property type="match status" value="1"/>
</dbReference>
<name>A0ABS6FGP6_9FIRM</name>
<dbReference type="InterPro" id="IPR017871">
    <property type="entry name" value="ABC_transporter-like_CS"/>
</dbReference>
<organism evidence="3 4">
    <name type="scientific">Peptoniphilus ovalis</name>
    <dbReference type="NCBI Taxonomy" id="2841503"/>
    <lineage>
        <taxon>Bacteria</taxon>
        <taxon>Bacillati</taxon>
        <taxon>Bacillota</taxon>
        <taxon>Tissierellia</taxon>
        <taxon>Tissierellales</taxon>
        <taxon>Peptoniphilaceae</taxon>
        <taxon>Peptoniphilus</taxon>
    </lineage>
</organism>